<evidence type="ECO:0000256" key="2">
    <source>
        <dbReference type="ARBA" id="ARBA00009854"/>
    </source>
</evidence>
<dbReference type="InterPro" id="IPR050144">
    <property type="entry name" value="AAE_transporter"/>
</dbReference>
<feature type="transmembrane region" description="Helical" evidence="8">
    <location>
        <begin position="12"/>
        <end position="28"/>
    </location>
</feature>
<comment type="subcellular location">
    <subcellularLocation>
        <location evidence="1">Cell membrane</location>
        <topology evidence="1">Multi-pass membrane protein</topology>
    </subcellularLocation>
</comment>
<feature type="domain" description="YidE/YbjL duplication" evidence="9">
    <location>
        <begin position="15"/>
        <end position="180"/>
    </location>
</feature>
<feature type="transmembrane region" description="Helical" evidence="8">
    <location>
        <begin position="235"/>
        <end position="258"/>
    </location>
</feature>
<feature type="transmembrane region" description="Helical" evidence="8">
    <location>
        <begin position="270"/>
        <end position="289"/>
    </location>
</feature>
<dbReference type="NCBIfam" id="TIGR01625">
    <property type="entry name" value="YidE_YbjL_dupl"/>
    <property type="match status" value="1"/>
</dbReference>
<evidence type="ECO:0000256" key="1">
    <source>
        <dbReference type="ARBA" id="ARBA00004651"/>
    </source>
</evidence>
<keyword evidence="5 8" id="KW-0812">Transmembrane</keyword>
<organism evidence="10 11">
    <name type="scientific">Thermosipho ferrireducens</name>
    <dbReference type="NCBI Taxonomy" id="2571116"/>
    <lineage>
        <taxon>Bacteria</taxon>
        <taxon>Thermotogati</taxon>
        <taxon>Thermotogota</taxon>
        <taxon>Thermotogae</taxon>
        <taxon>Thermotogales</taxon>
        <taxon>Fervidobacteriaceae</taxon>
        <taxon>Thermosipho</taxon>
    </lineage>
</organism>
<keyword evidence="3" id="KW-0813">Transport</keyword>
<keyword evidence="4" id="KW-1003">Cell membrane</keyword>
<keyword evidence="6 8" id="KW-1133">Transmembrane helix</keyword>
<dbReference type="Pfam" id="PF06826">
    <property type="entry name" value="Asp-Al_Ex"/>
    <property type="match status" value="2"/>
</dbReference>
<feature type="transmembrane region" description="Helical" evidence="8">
    <location>
        <begin position="67"/>
        <end position="86"/>
    </location>
</feature>
<evidence type="ECO:0000256" key="3">
    <source>
        <dbReference type="ARBA" id="ARBA00022448"/>
    </source>
</evidence>
<protein>
    <recommendedName>
        <fullName evidence="9">YidE/YbjL duplication domain-containing protein</fullName>
    </recommendedName>
</protein>
<keyword evidence="11" id="KW-1185">Reference proteome</keyword>
<gene>
    <name evidence="10" type="ORF">JYK00_01690</name>
</gene>
<evidence type="ECO:0000256" key="7">
    <source>
        <dbReference type="ARBA" id="ARBA00023136"/>
    </source>
</evidence>
<evidence type="ECO:0000256" key="5">
    <source>
        <dbReference type="ARBA" id="ARBA00022692"/>
    </source>
</evidence>
<keyword evidence="7 8" id="KW-0472">Membrane</keyword>
<evidence type="ECO:0000256" key="4">
    <source>
        <dbReference type="ARBA" id="ARBA00022475"/>
    </source>
</evidence>
<feature type="transmembrane region" description="Helical" evidence="8">
    <location>
        <begin position="327"/>
        <end position="350"/>
    </location>
</feature>
<evidence type="ECO:0000256" key="6">
    <source>
        <dbReference type="ARBA" id="ARBA00022989"/>
    </source>
</evidence>
<comment type="similarity">
    <text evidence="2">Belongs to the AAE transporter (TC 2.A.81) family.</text>
</comment>
<feature type="transmembrane region" description="Helical" evidence="8">
    <location>
        <begin position="98"/>
        <end position="120"/>
    </location>
</feature>
<dbReference type="Proteomes" id="UP000671862">
    <property type="component" value="Chromosome"/>
</dbReference>
<dbReference type="PANTHER" id="PTHR30445">
    <property type="entry name" value="K(+)_H(+) ANTIPORTER SUBUNIT KHTT"/>
    <property type="match status" value="1"/>
</dbReference>
<accession>A0ABX7S6R7</accession>
<feature type="transmembrane region" description="Helical" evidence="8">
    <location>
        <begin position="362"/>
        <end position="384"/>
    </location>
</feature>
<evidence type="ECO:0000256" key="8">
    <source>
        <dbReference type="SAM" id="Phobius"/>
    </source>
</evidence>
<feature type="transmembrane region" description="Helical" evidence="8">
    <location>
        <begin position="207"/>
        <end position="229"/>
    </location>
</feature>
<feature type="transmembrane region" description="Helical" evidence="8">
    <location>
        <begin position="164"/>
        <end position="186"/>
    </location>
</feature>
<feature type="domain" description="YidE/YbjL duplication" evidence="9">
    <location>
        <begin position="215"/>
        <end position="380"/>
    </location>
</feature>
<dbReference type="PANTHER" id="PTHR30445:SF3">
    <property type="entry name" value="TRANSPORT PROTEIN YIDE-RELATED"/>
    <property type="match status" value="1"/>
</dbReference>
<evidence type="ECO:0000313" key="10">
    <source>
        <dbReference type="EMBL" id="QTA38276.1"/>
    </source>
</evidence>
<evidence type="ECO:0000259" key="9">
    <source>
        <dbReference type="Pfam" id="PF06826"/>
    </source>
</evidence>
<reference evidence="10 11" key="1">
    <citation type="submission" date="2021-03" db="EMBL/GenBank/DDBJ databases">
        <title>Thermosipho ferrireducens sp.nov., an anaerobic thermophilic iron-reducing bacterium isolated from a deep-sea hydrothermal sulfide deposits.</title>
        <authorList>
            <person name="Zeng X."/>
            <person name="Chen Y."/>
            <person name="Shao Z."/>
        </authorList>
    </citation>
    <scope>NUCLEOTIDE SEQUENCE [LARGE SCALE GENOMIC DNA]</scope>
    <source>
        <strain evidence="10 11">JL129W03</strain>
    </source>
</reference>
<sequence>MGGINLIVDNPFFLLFLSMLTGILLGKIRVGNFKLGNSGALFSGLIIGWYIITRINDQEVVDSLNSTFHTFFIFSLILFISSVGLIASKNIKEIVKRFGVKFMMIAFFITFFGFIGTYFLSTFYENKYNFIGIYSGALTSSPGLATAIESAPEFQTSITYGYSIGYIPGVLAVIFAMYFIPVIFKIDIKKEKENLLAKSVFYKDDNTGFDFISYMFVIITGILVGKINIGAGINFNLGITGGVLLSSLILGAAGKLWIFDFRMNYRVLKIFQEFGLLMFLASVGLKSGYRTFTTLNFSTFMLMLFSLIIAFASIFVGYLIGRYIFKMNWIILSGAVCGGMTSTPGLGAAIDANDSEEVVAGYGATYPFALLGMVVFNKVFLILLS</sequence>
<dbReference type="InterPro" id="IPR006512">
    <property type="entry name" value="YidE_YbjL"/>
</dbReference>
<feature type="transmembrane region" description="Helical" evidence="8">
    <location>
        <begin position="35"/>
        <end position="52"/>
    </location>
</feature>
<dbReference type="EMBL" id="CP071446">
    <property type="protein sequence ID" value="QTA38276.1"/>
    <property type="molecule type" value="Genomic_DNA"/>
</dbReference>
<name>A0ABX7S6R7_9BACT</name>
<proteinExistence type="inferred from homology"/>
<evidence type="ECO:0000313" key="11">
    <source>
        <dbReference type="Proteomes" id="UP000671862"/>
    </source>
</evidence>
<feature type="transmembrane region" description="Helical" evidence="8">
    <location>
        <begin position="295"/>
        <end position="320"/>
    </location>
</feature>